<evidence type="ECO:0000313" key="6">
    <source>
        <dbReference type="Proteomes" id="UP000606974"/>
    </source>
</evidence>
<accession>A0A8H7DZF7</accession>
<dbReference type="AlphaFoldDB" id="A0A8H7DZF7"/>
<feature type="compositionally biased region" description="Polar residues" evidence="2">
    <location>
        <begin position="219"/>
        <end position="230"/>
    </location>
</feature>
<dbReference type="OrthoDB" id="5569911at2759"/>
<dbReference type="InterPro" id="IPR056703">
    <property type="entry name" value="DUF7801"/>
</dbReference>
<feature type="compositionally biased region" description="Basic and acidic residues" evidence="2">
    <location>
        <begin position="667"/>
        <end position="689"/>
    </location>
</feature>
<evidence type="ECO:0008006" key="7">
    <source>
        <dbReference type="Google" id="ProtNLM"/>
    </source>
</evidence>
<dbReference type="Pfam" id="PF25078">
    <property type="entry name" value="DUF7801"/>
    <property type="match status" value="1"/>
</dbReference>
<dbReference type="EMBL" id="JAACFV010000185">
    <property type="protein sequence ID" value="KAF7503320.1"/>
    <property type="molecule type" value="Genomic_DNA"/>
</dbReference>
<organism evidence="5 6">
    <name type="scientific">Endocarpon pusillum</name>
    <dbReference type="NCBI Taxonomy" id="364733"/>
    <lineage>
        <taxon>Eukaryota</taxon>
        <taxon>Fungi</taxon>
        <taxon>Dikarya</taxon>
        <taxon>Ascomycota</taxon>
        <taxon>Pezizomycotina</taxon>
        <taxon>Eurotiomycetes</taxon>
        <taxon>Chaetothyriomycetidae</taxon>
        <taxon>Verrucariales</taxon>
        <taxon>Verrucariaceae</taxon>
        <taxon>Endocarpon</taxon>
    </lineage>
</organism>
<keyword evidence="6" id="KW-1185">Reference proteome</keyword>
<feature type="domain" description="Up-regulated during septation protein 1" evidence="3">
    <location>
        <begin position="248"/>
        <end position="392"/>
    </location>
</feature>
<protein>
    <recommendedName>
        <fullName evidence="7">Up-regulated during septation protein 1 domain-containing protein</fullName>
    </recommendedName>
</protein>
<sequence length="1077" mass="120798">MRIKSGVRQFIKPKCSRRCKSQTSLCQLGTYKCLSQKDAHKDLFGITRDIIFLPFALLAQPSSSISLDYLPYVWFQSWHCRDPANKVSSAQDTERVVNYEVLFRNAESLEEGGALIVDGLRTKSAKVGYGKGEYLDQPANVHLRRGFPCGGEGSDMVSEAMQVFGFGKKRPAVDHNHSNTSNEYSKAPSPPEAITGAPPALRGQSSSPALLRSPFPESSIDSRSHGTTPVSRIHPQPAHPNTSDPVAMHLLMETAMVDSKAFEILSFEEVEDLKREKASLQNHIEATRRKLALEKKLRDAAQSLNRLYSRKGPKDNEGLMAEGSQRSPKKARNSLLENRSSSDDMLNRADDEFTASNRKCDDLTHDLFNMEKRSEAVEKRILEHTAGILQLTHRGLKKNIRNSTLPRSPESMASIDHKSMTHFDGLDEFDDRSLYKSLEYFDEQSGGDRKADLQMLEHTEKQLDDMNNRLRDMVLQADPNQQINMPPQKLTSPAAQQSGAQIQAHLDYLGRALESMEAAQSRTVQDAQREVYDSEDQMEDINLRLHDMLQKTNNVVQSPSGISPDSRGKSLQSQLSFSNMVLERLDQRVEHLVEQKEILSRQIQQQRELNSKSDAQRDAQIMGLTNELSNARRQQAVLEEEAESAANQIHLLMEQLDSARQESVLLDQKRQSDDRKVLQAEKDGRKKAEDSLTKLKGILQAERDSKKKAEEHLAKLKGVLQAEKAAKGQAEQSLSKLQTTLQAEKDSKSRAEESLTKLQSTLQAGNDAQRQINENIAQLQAAVQAEKEARSRAEDSLAQQEGSLRQERDARLHADDTLTQLQETLEAEKDAARNLEGQLTEVQGDLDEAKIDKAQAEAEVERCRNEIKELESAVVRAQTDLTVVRAELDGAYGTRAQRAADVTMNPAVQKEIDDLNDKNTSLQNEINYLKGQESGSSELKDKVDVLQKELKETIEDYELMTKASIEFEKEREQLEAAVDALQEKCEALEAQLSDEKVKWLGMKSPGVQGPGSPSTSTMVLKNEFKKMMRDTRAENLKALRAEQDERRRLEALVRSLKAEQQQSSRRAAGAPTANDSK</sequence>
<keyword evidence="1" id="KW-0175">Coiled coil</keyword>
<proteinExistence type="predicted"/>
<dbReference type="InterPro" id="IPR029191">
    <property type="entry name" value="Uds1"/>
</dbReference>
<dbReference type="Gene3D" id="1.10.287.1490">
    <property type="match status" value="1"/>
</dbReference>
<feature type="region of interest" description="Disordered" evidence="2">
    <location>
        <begin position="305"/>
        <end position="347"/>
    </location>
</feature>
<dbReference type="Proteomes" id="UP000606974">
    <property type="component" value="Unassembled WGS sequence"/>
</dbReference>
<feature type="domain" description="DUF7801" evidence="4">
    <location>
        <begin position="853"/>
        <end position="1001"/>
    </location>
</feature>
<dbReference type="Pfam" id="PF15456">
    <property type="entry name" value="Uds1"/>
    <property type="match status" value="1"/>
</dbReference>
<evidence type="ECO:0000256" key="2">
    <source>
        <dbReference type="SAM" id="MobiDB-lite"/>
    </source>
</evidence>
<reference evidence="5" key="1">
    <citation type="submission" date="2020-02" db="EMBL/GenBank/DDBJ databases">
        <authorList>
            <person name="Palmer J.M."/>
        </authorList>
    </citation>
    <scope>NUCLEOTIDE SEQUENCE</scope>
    <source>
        <strain evidence="5">EPUS1.4</strain>
        <tissue evidence="5">Thallus</tissue>
    </source>
</reference>
<evidence type="ECO:0000259" key="3">
    <source>
        <dbReference type="Pfam" id="PF15456"/>
    </source>
</evidence>
<feature type="region of interest" description="Disordered" evidence="2">
    <location>
        <begin position="790"/>
        <end position="809"/>
    </location>
</feature>
<feature type="region of interest" description="Disordered" evidence="2">
    <location>
        <begin position="665"/>
        <end position="689"/>
    </location>
</feature>
<gene>
    <name evidence="5" type="ORF">GJ744_004001</name>
</gene>
<feature type="region of interest" description="Disordered" evidence="2">
    <location>
        <begin position="170"/>
        <end position="242"/>
    </location>
</feature>
<name>A0A8H7DZF7_9EURO</name>
<comment type="caution">
    <text evidence="5">The sequence shown here is derived from an EMBL/GenBank/DDBJ whole genome shotgun (WGS) entry which is preliminary data.</text>
</comment>
<feature type="coiled-coil region" evidence="1">
    <location>
        <begin position="582"/>
        <end position="662"/>
    </location>
</feature>
<dbReference type="SUPFAM" id="SSF57997">
    <property type="entry name" value="Tropomyosin"/>
    <property type="match status" value="1"/>
</dbReference>
<evidence type="ECO:0000256" key="1">
    <source>
        <dbReference type="SAM" id="Coils"/>
    </source>
</evidence>
<evidence type="ECO:0000313" key="5">
    <source>
        <dbReference type="EMBL" id="KAF7503320.1"/>
    </source>
</evidence>
<feature type="region of interest" description="Disordered" evidence="2">
    <location>
        <begin position="1053"/>
        <end position="1077"/>
    </location>
</feature>
<evidence type="ECO:0000259" key="4">
    <source>
        <dbReference type="Pfam" id="PF25078"/>
    </source>
</evidence>